<feature type="region of interest" description="Disordered" evidence="1">
    <location>
        <begin position="110"/>
        <end position="133"/>
    </location>
</feature>
<comment type="caution">
    <text evidence="3">The sequence shown here is derived from an EMBL/GenBank/DDBJ whole genome shotgun (WGS) entry which is preliminary data.</text>
</comment>
<organism evidence="3 4">
    <name type="scientific">Mycena albidolilacea</name>
    <dbReference type="NCBI Taxonomy" id="1033008"/>
    <lineage>
        <taxon>Eukaryota</taxon>
        <taxon>Fungi</taxon>
        <taxon>Dikarya</taxon>
        <taxon>Basidiomycota</taxon>
        <taxon>Agaricomycotina</taxon>
        <taxon>Agaricomycetes</taxon>
        <taxon>Agaricomycetidae</taxon>
        <taxon>Agaricales</taxon>
        <taxon>Marasmiineae</taxon>
        <taxon>Mycenaceae</taxon>
        <taxon>Mycena</taxon>
    </lineage>
</organism>
<accession>A0AAD6ZY90</accession>
<name>A0AAD6ZY90_9AGAR</name>
<dbReference type="AlphaFoldDB" id="A0AAD6ZY90"/>
<evidence type="ECO:0000256" key="2">
    <source>
        <dbReference type="SAM" id="SignalP"/>
    </source>
</evidence>
<dbReference type="EMBL" id="JARIHO010000022">
    <property type="protein sequence ID" value="KAJ7343985.1"/>
    <property type="molecule type" value="Genomic_DNA"/>
</dbReference>
<proteinExistence type="predicted"/>
<reference evidence="3" key="1">
    <citation type="submission" date="2023-03" db="EMBL/GenBank/DDBJ databases">
        <title>Massive genome expansion in bonnet fungi (Mycena s.s.) driven by repeated elements and novel gene families across ecological guilds.</title>
        <authorList>
            <consortium name="Lawrence Berkeley National Laboratory"/>
            <person name="Harder C.B."/>
            <person name="Miyauchi S."/>
            <person name="Viragh M."/>
            <person name="Kuo A."/>
            <person name="Thoen E."/>
            <person name="Andreopoulos B."/>
            <person name="Lu D."/>
            <person name="Skrede I."/>
            <person name="Drula E."/>
            <person name="Henrissat B."/>
            <person name="Morin E."/>
            <person name="Kohler A."/>
            <person name="Barry K."/>
            <person name="LaButti K."/>
            <person name="Morin E."/>
            <person name="Salamov A."/>
            <person name="Lipzen A."/>
            <person name="Mereny Z."/>
            <person name="Hegedus B."/>
            <person name="Baldrian P."/>
            <person name="Stursova M."/>
            <person name="Weitz H."/>
            <person name="Taylor A."/>
            <person name="Grigoriev I.V."/>
            <person name="Nagy L.G."/>
            <person name="Martin F."/>
            <person name="Kauserud H."/>
        </authorList>
    </citation>
    <scope>NUCLEOTIDE SEQUENCE</scope>
    <source>
        <strain evidence="3">CBHHK002</strain>
    </source>
</reference>
<gene>
    <name evidence="3" type="ORF">DFH08DRAFT_216004</name>
</gene>
<keyword evidence="2" id="KW-0732">Signal</keyword>
<evidence type="ECO:0000256" key="1">
    <source>
        <dbReference type="SAM" id="MobiDB-lite"/>
    </source>
</evidence>
<keyword evidence="4" id="KW-1185">Reference proteome</keyword>
<sequence>MPRILVRFFFFITCFSRFVSTPRNASAAVGVCMATSWLCVSTCRWLKLKCGHTCMHFRLRAFHGVRICTLCDVHGFSCGMGPRAGAEGVGYILQRSPALPTRNCTAMTGRPAHAGPDACGRASRPPPSPSCRVGPRRHILPTPVIRHECAPLRPPAAGGCPRPIP</sequence>
<evidence type="ECO:0000313" key="4">
    <source>
        <dbReference type="Proteomes" id="UP001218218"/>
    </source>
</evidence>
<feature type="chain" id="PRO_5041898112" description="Secreted protein" evidence="2">
    <location>
        <begin position="21"/>
        <end position="165"/>
    </location>
</feature>
<feature type="signal peptide" evidence="2">
    <location>
        <begin position="1"/>
        <end position="20"/>
    </location>
</feature>
<dbReference type="Proteomes" id="UP001218218">
    <property type="component" value="Unassembled WGS sequence"/>
</dbReference>
<evidence type="ECO:0000313" key="3">
    <source>
        <dbReference type="EMBL" id="KAJ7343985.1"/>
    </source>
</evidence>
<evidence type="ECO:0008006" key="5">
    <source>
        <dbReference type="Google" id="ProtNLM"/>
    </source>
</evidence>
<protein>
    <recommendedName>
        <fullName evidence="5">Secreted protein</fullName>
    </recommendedName>
</protein>